<dbReference type="EMBL" id="JAJFAZ020000007">
    <property type="protein sequence ID" value="KAI5318155.1"/>
    <property type="molecule type" value="Genomic_DNA"/>
</dbReference>
<name>A0AAD4V449_PRUDU</name>
<sequence length="90" mass="9888">MGLPCSAWNTPLLSQYFIQEDCEAIMGISLGSVVRLHDSKYWFFAKDRKYSVKSGYRVALRQCMAAVVEGGSWGMSPQTFLEQGVGTGGS</sequence>
<dbReference type="Proteomes" id="UP001054821">
    <property type="component" value="Chromosome 7"/>
</dbReference>
<proteinExistence type="predicted"/>
<protein>
    <submittedName>
        <fullName evidence="1">Uncharacterized protein</fullName>
    </submittedName>
</protein>
<dbReference type="AlphaFoldDB" id="A0AAD4V449"/>
<organism evidence="1 2">
    <name type="scientific">Prunus dulcis</name>
    <name type="common">Almond</name>
    <name type="synonym">Amygdalus dulcis</name>
    <dbReference type="NCBI Taxonomy" id="3755"/>
    <lineage>
        <taxon>Eukaryota</taxon>
        <taxon>Viridiplantae</taxon>
        <taxon>Streptophyta</taxon>
        <taxon>Embryophyta</taxon>
        <taxon>Tracheophyta</taxon>
        <taxon>Spermatophyta</taxon>
        <taxon>Magnoliopsida</taxon>
        <taxon>eudicotyledons</taxon>
        <taxon>Gunneridae</taxon>
        <taxon>Pentapetalae</taxon>
        <taxon>rosids</taxon>
        <taxon>fabids</taxon>
        <taxon>Rosales</taxon>
        <taxon>Rosaceae</taxon>
        <taxon>Amygdaloideae</taxon>
        <taxon>Amygdaleae</taxon>
        <taxon>Prunus</taxon>
    </lineage>
</organism>
<evidence type="ECO:0000313" key="2">
    <source>
        <dbReference type="Proteomes" id="UP001054821"/>
    </source>
</evidence>
<reference evidence="1 2" key="1">
    <citation type="journal article" date="2022" name="G3 (Bethesda)">
        <title>Whole-genome sequence and methylome profiling of the almond [Prunus dulcis (Mill.) D.A. Webb] cultivar 'Nonpareil'.</title>
        <authorList>
            <person name="D'Amico-Willman K.M."/>
            <person name="Ouma W.Z."/>
            <person name="Meulia T."/>
            <person name="Sideli G.M."/>
            <person name="Gradziel T.M."/>
            <person name="Fresnedo-Ramirez J."/>
        </authorList>
    </citation>
    <scope>NUCLEOTIDE SEQUENCE [LARGE SCALE GENOMIC DNA]</scope>
    <source>
        <strain evidence="1">Clone GOH B32 T37-40</strain>
    </source>
</reference>
<keyword evidence="2" id="KW-1185">Reference proteome</keyword>
<gene>
    <name evidence="1" type="ORF">L3X38_037863</name>
</gene>
<comment type="caution">
    <text evidence="1">The sequence shown here is derived from an EMBL/GenBank/DDBJ whole genome shotgun (WGS) entry which is preliminary data.</text>
</comment>
<accession>A0AAD4V449</accession>
<evidence type="ECO:0000313" key="1">
    <source>
        <dbReference type="EMBL" id="KAI5318155.1"/>
    </source>
</evidence>